<evidence type="ECO:0000313" key="3">
    <source>
        <dbReference type="Proteomes" id="UP000681720"/>
    </source>
</evidence>
<dbReference type="AlphaFoldDB" id="A0A8S3DHZ9"/>
<evidence type="ECO:0000313" key="1">
    <source>
        <dbReference type="EMBL" id="CAF4707297.1"/>
    </source>
</evidence>
<proteinExistence type="predicted"/>
<reference evidence="2" key="1">
    <citation type="submission" date="2021-02" db="EMBL/GenBank/DDBJ databases">
        <authorList>
            <person name="Nowell W R."/>
        </authorList>
    </citation>
    <scope>NUCLEOTIDE SEQUENCE</scope>
</reference>
<evidence type="ECO:0000313" key="2">
    <source>
        <dbReference type="EMBL" id="CAF5002666.1"/>
    </source>
</evidence>
<organism evidence="2 3">
    <name type="scientific">Rotaria magnacalcarata</name>
    <dbReference type="NCBI Taxonomy" id="392030"/>
    <lineage>
        <taxon>Eukaryota</taxon>
        <taxon>Metazoa</taxon>
        <taxon>Spiralia</taxon>
        <taxon>Gnathifera</taxon>
        <taxon>Rotifera</taxon>
        <taxon>Eurotatoria</taxon>
        <taxon>Bdelloidea</taxon>
        <taxon>Philodinida</taxon>
        <taxon>Philodinidae</taxon>
        <taxon>Rotaria</taxon>
    </lineage>
</organism>
<protein>
    <submittedName>
        <fullName evidence="2">Uncharacterized protein</fullName>
    </submittedName>
</protein>
<dbReference type="Proteomes" id="UP000681720">
    <property type="component" value="Unassembled WGS sequence"/>
</dbReference>
<dbReference type="InterPro" id="IPR029021">
    <property type="entry name" value="Prot-tyrosine_phosphatase-like"/>
</dbReference>
<accession>A0A8S3DHZ9</accession>
<name>A0A8S3DHZ9_9BILA</name>
<dbReference type="SUPFAM" id="SSF52799">
    <property type="entry name" value="(Phosphotyrosine protein) phosphatases II"/>
    <property type="match status" value="1"/>
</dbReference>
<dbReference type="Gene3D" id="3.90.190.10">
    <property type="entry name" value="Protein tyrosine phosphatase superfamily"/>
    <property type="match status" value="1"/>
</dbReference>
<dbReference type="EMBL" id="CAJOBJ010207980">
    <property type="protein sequence ID" value="CAF5002666.1"/>
    <property type="molecule type" value="Genomic_DNA"/>
</dbReference>
<gene>
    <name evidence="1" type="ORF">GIL414_LOCUS43307</name>
    <name evidence="2" type="ORF">GIL414_LOCUS57344</name>
</gene>
<dbReference type="EMBL" id="CAJOBJ010127676">
    <property type="protein sequence ID" value="CAF4707297.1"/>
    <property type="molecule type" value="Genomic_DNA"/>
</dbReference>
<sequence length="57" mass="6544">MSGHIASSSNTRTFDPTALPPRWLDCPRKSSIIANKFIAFKTPLDDRYKEKISSYQR</sequence>
<feature type="non-terminal residue" evidence="2">
    <location>
        <position position="1"/>
    </location>
</feature>
<comment type="caution">
    <text evidence="2">The sequence shown here is derived from an EMBL/GenBank/DDBJ whole genome shotgun (WGS) entry which is preliminary data.</text>
</comment>